<evidence type="ECO:0000256" key="1">
    <source>
        <dbReference type="SAM" id="MobiDB-lite"/>
    </source>
</evidence>
<organism evidence="2 3">
    <name type="scientific">Actinokineospora iranica</name>
    <dbReference type="NCBI Taxonomy" id="1271860"/>
    <lineage>
        <taxon>Bacteria</taxon>
        <taxon>Bacillati</taxon>
        <taxon>Actinomycetota</taxon>
        <taxon>Actinomycetes</taxon>
        <taxon>Pseudonocardiales</taxon>
        <taxon>Pseudonocardiaceae</taxon>
        <taxon>Actinokineospora</taxon>
    </lineage>
</organism>
<dbReference type="Gene3D" id="3.40.50.300">
    <property type="entry name" value="P-loop containing nucleotide triphosphate hydrolases"/>
    <property type="match status" value="1"/>
</dbReference>
<reference evidence="3" key="1">
    <citation type="submission" date="2016-10" db="EMBL/GenBank/DDBJ databases">
        <authorList>
            <person name="Varghese N."/>
            <person name="Submissions S."/>
        </authorList>
    </citation>
    <scope>NUCLEOTIDE SEQUENCE [LARGE SCALE GENOMIC DNA]</scope>
    <source>
        <strain evidence="3">IBRC-M 10403</strain>
    </source>
</reference>
<keyword evidence="3" id="KW-1185">Reference proteome</keyword>
<sequence>MEVHADRVAVMGAHGPLLAATSLRVGSGGLAVVAGEPNDGHTAFGLALTGRISPSAGSVSPDAATLRAHAVLVDSPAVTAPEPNLRTADVVAEELALAGARPRRAAVARVLETHGLSPDARFETVPAAARVALLTGLAAARPGVALLVLDTPDRHSGDPGDWWPTALAQAEAGRAVVVLCGTAAAHRLPLTPARLGESDQPAPLETLPLENLT</sequence>
<protein>
    <recommendedName>
        <fullName evidence="4">ABC transporter</fullName>
    </recommendedName>
</protein>
<dbReference type="OrthoDB" id="3775353at2"/>
<name>A0A1G6JL76_9PSEU</name>
<dbReference type="AlphaFoldDB" id="A0A1G6JL76"/>
<evidence type="ECO:0008006" key="4">
    <source>
        <dbReference type="Google" id="ProtNLM"/>
    </source>
</evidence>
<dbReference type="STRING" id="1271860.SAMN05216174_101458"/>
<proteinExistence type="predicted"/>
<accession>A0A1G6JL76</accession>
<dbReference type="RefSeq" id="WP_091447646.1">
    <property type="nucleotide sequence ID" value="NZ_FMZZ01000001.1"/>
</dbReference>
<dbReference type="InterPro" id="IPR027417">
    <property type="entry name" value="P-loop_NTPase"/>
</dbReference>
<dbReference type="EMBL" id="FMZZ01000001">
    <property type="protein sequence ID" value="SDC19437.1"/>
    <property type="molecule type" value="Genomic_DNA"/>
</dbReference>
<feature type="region of interest" description="Disordered" evidence="1">
    <location>
        <begin position="192"/>
        <end position="213"/>
    </location>
</feature>
<gene>
    <name evidence="2" type="ORF">SAMN05216174_101458</name>
</gene>
<evidence type="ECO:0000313" key="2">
    <source>
        <dbReference type="EMBL" id="SDC19437.1"/>
    </source>
</evidence>
<dbReference type="Proteomes" id="UP000199501">
    <property type="component" value="Unassembled WGS sequence"/>
</dbReference>
<evidence type="ECO:0000313" key="3">
    <source>
        <dbReference type="Proteomes" id="UP000199501"/>
    </source>
</evidence>